<dbReference type="Proteomes" id="UP000509510">
    <property type="component" value="Chromosome I"/>
</dbReference>
<evidence type="ECO:0000259" key="1">
    <source>
        <dbReference type="Pfam" id="PF01370"/>
    </source>
</evidence>
<dbReference type="GO" id="GO:0004029">
    <property type="term" value="F:aldehyde dehydrogenase (NAD+) activity"/>
    <property type="evidence" value="ECO:0007669"/>
    <property type="project" value="TreeGrafter"/>
</dbReference>
<reference evidence="3" key="1">
    <citation type="submission" date="2020-06" db="EMBL/GenBank/DDBJ databases">
        <title>A chromosome-scale genome assembly of Talaromyces rugulosus W13939.</title>
        <authorList>
            <person name="Wang B."/>
            <person name="Guo L."/>
            <person name="Ye K."/>
            <person name="Wang L."/>
        </authorList>
    </citation>
    <scope>NUCLEOTIDE SEQUENCE [LARGE SCALE GENOMIC DNA]</scope>
    <source>
        <strain evidence="3">W13939</strain>
    </source>
</reference>
<dbReference type="OrthoDB" id="10262413at2759"/>
<evidence type="ECO:0000313" key="3">
    <source>
        <dbReference type="Proteomes" id="UP000509510"/>
    </source>
</evidence>
<dbReference type="InterPro" id="IPR036291">
    <property type="entry name" value="NAD(P)-bd_dom_sf"/>
</dbReference>
<evidence type="ECO:0000313" key="2">
    <source>
        <dbReference type="EMBL" id="QKX55212.1"/>
    </source>
</evidence>
<keyword evidence="3" id="KW-1185">Reference proteome</keyword>
<gene>
    <name evidence="2" type="ORF">TRUGW13939_02304</name>
</gene>
<dbReference type="PANTHER" id="PTHR48079">
    <property type="entry name" value="PROTEIN YEEZ"/>
    <property type="match status" value="1"/>
</dbReference>
<dbReference type="RefSeq" id="XP_035341391.1">
    <property type="nucleotide sequence ID" value="XM_035485498.1"/>
</dbReference>
<dbReference type="Gene3D" id="3.40.50.720">
    <property type="entry name" value="NAD(P)-binding Rossmann-like Domain"/>
    <property type="match status" value="1"/>
</dbReference>
<dbReference type="InterPro" id="IPR001509">
    <property type="entry name" value="Epimerase_deHydtase"/>
</dbReference>
<sequence>MTSLLITGSTGYIGGSILSTLLASKNPFIKDLKISVLVRNPEQISLLEQKGLNVILFSGLDDTDAIKKAASEHDIVVNSASAFHHQSAEAIIDGLAERQKVTGSPVHLIHTSGTSSLGDRPITKTYTETRVFSDEEDVFAYEIYRENLEKYAQRTTDIVVVQNGEAAKIKTYIIMSPTIYGIGSGFFNRTSIQIDAIMRAAKRQGFTTVIGEGRGQWDHVHIEDLTELYELVISRILKGDELPSNRQGIYFSETGNHTWHEVSERIAKTGKETGFLSSDEVREETLENGAKAVKNPPEVAELGFASHSQTRANLSRKIGWVPKKTRKDFEDSFLEEWKIIGDEN</sequence>
<protein>
    <recommendedName>
        <fullName evidence="1">NAD-dependent epimerase/dehydratase domain-containing protein</fullName>
    </recommendedName>
</protein>
<name>A0A7H8QN03_TALRU</name>
<accession>A0A7H8QN03</accession>
<proteinExistence type="predicted"/>
<dbReference type="GeneID" id="55989813"/>
<dbReference type="EMBL" id="CP055898">
    <property type="protein sequence ID" value="QKX55212.1"/>
    <property type="molecule type" value="Genomic_DNA"/>
</dbReference>
<dbReference type="GO" id="GO:0005737">
    <property type="term" value="C:cytoplasm"/>
    <property type="evidence" value="ECO:0007669"/>
    <property type="project" value="TreeGrafter"/>
</dbReference>
<dbReference type="SUPFAM" id="SSF51735">
    <property type="entry name" value="NAD(P)-binding Rossmann-fold domains"/>
    <property type="match status" value="1"/>
</dbReference>
<dbReference type="KEGG" id="trg:TRUGW13939_02304"/>
<dbReference type="InterPro" id="IPR051783">
    <property type="entry name" value="NAD(P)-dependent_oxidoreduct"/>
</dbReference>
<organism evidence="2 3">
    <name type="scientific">Talaromyces rugulosus</name>
    <name type="common">Penicillium rugulosum</name>
    <dbReference type="NCBI Taxonomy" id="121627"/>
    <lineage>
        <taxon>Eukaryota</taxon>
        <taxon>Fungi</taxon>
        <taxon>Dikarya</taxon>
        <taxon>Ascomycota</taxon>
        <taxon>Pezizomycotina</taxon>
        <taxon>Eurotiomycetes</taxon>
        <taxon>Eurotiomycetidae</taxon>
        <taxon>Eurotiales</taxon>
        <taxon>Trichocomaceae</taxon>
        <taxon>Talaromyces</taxon>
        <taxon>Talaromyces sect. Islandici</taxon>
    </lineage>
</organism>
<dbReference type="AlphaFoldDB" id="A0A7H8QN03"/>
<dbReference type="PANTHER" id="PTHR48079:SF6">
    <property type="entry name" value="NAD(P)-BINDING DOMAIN-CONTAINING PROTEIN-RELATED"/>
    <property type="match status" value="1"/>
</dbReference>
<feature type="domain" description="NAD-dependent epimerase/dehydratase" evidence="1">
    <location>
        <begin position="5"/>
        <end position="235"/>
    </location>
</feature>
<dbReference type="Pfam" id="PF01370">
    <property type="entry name" value="Epimerase"/>
    <property type="match status" value="1"/>
</dbReference>